<evidence type="ECO:0000256" key="6">
    <source>
        <dbReference type="ARBA" id="ARBA00022448"/>
    </source>
</evidence>
<gene>
    <name evidence="12" type="ORF">VNI00_002342</name>
</gene>
<accession>A0AAW0E166</accession>
<evidence type="ECO:0000313" key="13">
    <source>
        <dbReference type="Proteomes" id="UP001383192"/>
    </source>
</evidence>
<dbReference type="PANTHER" id="PTHR31196">
    <property type="entry name" value="RNA POLYMERASE II NUCLEAR LOCALIZATION PROTEIN SLC7A6OS-RELATED"/>
    <property type="match status" value="1"/>
</dbReference>
<dbReference type="EMBL" id="JAYKXP010000006">
    <property type="protein sequence ID" value="KAK7056625.1"/>
    <property type="molecule type" value="Genomic_DNA"/>
</dbReference>
<proteinExistence type="inferred from homology"/>
<evidence type="ECO:0000256" key="10">
    <source>
        <dbReference type="SAM" id="MobiDB-lite"/>
    </source>
</evidence>
<evidence type="ECO:0000256" key="8">
    <source>
        <dbReference type="ARBA" id="ARBA00022927"/>
    </source>
</evidence>
<sequence length="279" mass="31793">MILNLDLAVVETESGLPRKRTKSSKGVFQFAQTVEDAVWQDEKRQREMQEQISRLARGENLESANPLSSSATPPSPIKPFQPNDPNRRYTIVEREPPLQSQYDPTHPPPVLSAKELEAQKANPDFKMYDAVLSEQHDEPADVDPALEKIMPLLEAYLKMENSQSTNTTSQKSEDDYVWDIFYHRPGPHQQWTQTATVGTVTGLPPLGDEETDSGSDDEVVDEADEDSNAEEYYKNDYPDEDSSDSHWDSDSDSDEFHEHSDHDEVVHYLEDGSDHEWRD</sequence>
<dbReference type="AlphaFoldDB" id="A0AAW0E166"/>
<dbReference type="Proteomes" id="UP001383192">
    <property type="component" value="Unassembled WGS sequence"/>
</dbReference>
<comment type="function">
    <text evidence="1">Directs RNA polymerase II nuclear import.</text>
</comment>
<evidence type="ECO:0000256" key="7">
    <source>
        <dbReference type="ARBA" id="ARBA00022490"/>
    </source>
</evidence>
<name>A0AAW0E166_9AGAR</name>
<comment type="caution">
    <text evidence="12">The sequence shown here is derived from an EMBL/GenBank/DDBJ whole genome shotgun (WGS) entry which is preliminary data.</text>
</comment>
<keyword evidence="9" id="KW-0539">Nucleus</keyword>
<evidence type="ECO:0000256" key="5">
    <source>
        <dbReference type="ARBA" id="ARBA00017036"/>
    </source>
</evidence>
<evidence type="ECO:0000256" key="3">
    <source>
        <dbReference type="ARBA" id="ARBA00004496"/>
    </source>
</evidence>
<dbReference type="PANTHER" id="PTHR31196:SF2">
    <property type="entry name" value="RNA POLYMERASE II NUCLEAR LOCALIZATION PROTEIN SLC7A6OS-RELATED"/>
    <property type="match status" value="1"/>
</dbReference>
<evidence type="ECO:0000313" key="12">
    <source>
        <dbReference type="EMBL" id="KAK7056625.1"/>
    </source>
</evidence>
<keyword evidence="7" id="KW-0963">Cytoplasm</keyword>
<evidence type="ECO:0000256" key="4">
    <source>
        <dbReference type="ARBA" id="ARBA00010218"/>
    </source>
</evidence>
<dbReference type="GO" id="GO:0005737">
    <property type="term" value="C:cytoplasm"/>
    <property type="evidence" value="ECO:0007669"/>
    <property type="project" value="UniProtKB-SubCell"/>
</dbReference>
<keyword evidence="8" id="KW-0653">Protein transport</keyword>
<comment type="subcellular location">
    <subcellularLocation>
        <location evidence="3">Cytoplasm</location>
    </subcellularLocation>
    <subcellularLocation>
        <location evidence="2">Nucleus</location>
    </subcellularLocation>
</comment>
<evidence type="ECO:0000256" key="1">
    <source>
        <dbReference type="ARBA" id="ARBA00003202"/>
    </source>
</evidence>
<dbReference type="GO" id="GO:0015031">
    <property type="term" value="P:protein transport"/>
    <property type="evidence" value="ECO:0007669"/>
    <property type="project" value="UniProtKB-KW"/>
</dbReference>
<organism evidence="12 13">
    <name type="scientific">Paramarasmius palmivorus</name>
    <dbReference type="NCBI Taxonomy" id="297713"/>
    <lineage>
        <taxon>Eukaryota</taxon>
        <taxon>Fungi</taxon>
        <taxon>Dikarya</taxon>
        <taxon>Basidiomycota</taxon>
        <taxon>Agaricomycotina</taxon>
        <taxon>Agaricomycetes</taxon>
        <taxon>Agaricomycetidae</taxon>
        <taxon>Agaricales</taxon>
        <taxon>Marasmiineae</taxon>
        <taxon>Marasmiaceae</taxon>
        <taxon>Paramarasmius</taxon>
    </lineage>
</organism>
<evidence type="ECO:0000256" key="9">
    <source>
        <dbReference type="ARBA" id="ARBA00023242"/>
    </source>
</evidence>
<feature type="compositionally biased region" description="Acidic residues" evidence="10">
    <location>
        <begin position="207"/>
        <end position="229"/>
    </location>
</feature>
<protein>
    <recommendedName>
        <fullName evidence="5">Probable RNA polymerase II nuclear localization protein SLC7A6OS</fullName>
    </recommendedName>
</protein>
<feature type="domain" description="Transcription factor Iwr1" evidence="11">
    <location>
        <begin position="174"/>
        <end position="241"/>
    </location>
</feature>
<evidence type="ECO:0000259" key="11">
    <source>
        <dbReference type="Pfam" id="PF08574"/>
    </source>
</evidence>
<keyword evidence="13" id="KW-1185">Reference proteome</keyword>
<feature type="compositionally biased region" description="Polar residues" evidence="10">
    <location>
        <begin position="62"/>
        <end position="72"/>
    </location>
</feature>
<keyword evidence="6" id="KW-0813">Transport</keyword>
<feature type="region of interest" description="Disordered" evidence="10">
    <location>
        <begin position="40"/>
        <end position="88"/>
    </location>
</feature>
<feature type="compositionally biased region" description="Basic and acidic residues" evidence="10">
    <location>
        <begin position="40"/>
        <end position="49"/>
    </location>
</feature>
<dbReference type="Pfam" id="PF08574">
    <property type="entry name" value="Iwr1"/>
    <property type="match status" value="1"/>
</dbReference>
<feature type="region of interest" description="Disordered" evidence="10">
    <location>
        <begin position="188"/>
        <end position="279"/>
    </location>
</feature>
<dbReference type="InterPro" id="IPR040218">
    <property type="entry name" value="SLC7A6OS"/>
</dbReference>
<dbReference type="GO" id="GO:0032502">
    <property type="term" value="P:developmental process"/>
    <property type="evidence" value="ECO:0007669"/>
    <property type="project" value="TreeGrafter"/>
</dbReference>
<feature type="compositionally biased region" description="Polar residues" evidence="10">
    <location>
        <begin position="189"/>
        <end position="199"/>
    </location>
</feature>
<dbReference type="InterPro" id="IPR013883">
    <property type="entry name" value="TF_Iwr1_dom"/>
</dbReference>
<evidence type="ECO:0000256" key="2">
    <source>
        <dbReference type="ARBA" id="ARBA00004123"/>
    </source>
</evidence>
<dbReference type="GO" id="GO:0005634">
    <property type="term" value="C:nucleus"/>
    <property type="evidence" value="ECO:0007669"/>
    <property type="project" value="UniProtKB-SubCell"/>
</dbReference>
<reference evidence="12 13" key="1">
    <citation type="submission" date="2024-01" db="EMBL/GenBank/DDBJ databases">
        <title>A draft genome for a cacao thread blight-causing isolate of Paramarasmius palmivorus.</title>
        <authorList>
            <person name="Baruah I.K."/>
            <person name="Bukari Y."/>
            <person name="Amoako-Attah I."/>
            <person name="Meinhardt L.W."/>
            <person name="Bailey B.A."/>
            <person name="Cohen S.P."/>
        </authorList>
    </citation>
    <scope>NUCLEOTIDE SEQUENCE [LARGE SCALE GENOMIC DNA]</scope>
    <source>
        <strain evidence="12 13">GH-12</strain>
    </source>
</reference>
<feature type="compositionally biased region" description="Basic and acidic residues" evidence="10">
    <location>
        <begin position="231"/>
        <end position="279"/>
    </location>
</feature>
<comment type="similarity">
    <text evidence="4">Belongs to the IWR1/SLC7A6OS family.</text>
</comment>